<dbReference type="Pfam" id="PF14029">
    <property type="entry name" value="DUF4244"/>
    <property type="match status" value="1"/>
</dbReference>
<evidence type="ECO:0000313" key="1">
    <source>
        <dbReference type="EMBL" id="NBE49851.1"/>
    </source>
</evidence>
<name>A0A964XJA6_9ACTN</name>
<comment type="caution">
    <text evidence="1">The sequence shown here is derived from an EMBL/GenBank/DDBJ whole genome shotgun (WGS) entry which is preliminary data.</text>
</comment>
<organism evidence="1 2">
    <name type="scientific">Streptomyces boluensis</name>
    <dbReference type="NCBI Taxonomy" id="1775135"/>
    <lineage>
        <taxon>Bacteria</taxon>
        <taxon>Bacillati</taxon>
        <taxon>Actinomycetota</taxon>
        <taxon>Actinomycetes</taxon>
        <taxon>Kitasatosporales</taxon>
        <taxon>Streptomycetaceae</taxon>
        <taxon>Streptomyces</taxon>
    </lineage>
</organism>
<keyword evidence="2" id="KW-1185">Reference proteome</keyword>
<dbReference type="AlphaFoldDB" id="A0A964XJA6"/>
<accession>A0A964XJA6</accession>
<reference evidence="1" key="1">
    <citation type="submission" date="2020-01" db="EMBL/GenBank/DDBJ databases">
        <title>Whole-genome analyses of novel actinobacteria.</title>
        <authorList>
            <person name="Sahin N."/>
        </authorList>
    </citation>
    <scope>NUCLEOTIDE SEQUENCE</scope>
    <source>
        <strain evidence="1">YC537</strain>
    </source>
</reference>
<gene>
    <name evidence="1" type="ORF">GUY60_00100</name>
</gene>
<dbReference type="EMBL" id="JAAAHS010000001">
    <property type="protein sequence ID" value="NBE49851.1"/>
    <property type="molecule type" value="Genomic_DNA"/>
</dbReference>
<proteinExistence type="predicted"/>
<dbReference type="OrthoDB" id="3748241at2"/>
<dbReference type="InterPro" id="IPR025338">
    <property type="entry name" value="DUF4244"/>
</dbReference>
<dbReference type="RefSeq" id="WP_161692735.1">
    <property type="nucleotide sequence ID" value="NZ_JAAAHS010000001.1"/>
</dbReference>
<sequence length="76" mass="7688">MDRGREGCGVRGLTGAALRAVRARMRAGDAGMTTSEYALGTVAACGFAALLYKIVTSDGVKAALESVIGKALGVQV</sequence>
<evidence type="ECO:0000313" key="2">
    <source>
        <dbReference type="Proteomes" id="UP000598297"/>
    </source>
</evidence>
<dbReference type="Proteomes" id="UP000598297">
    <property type="component" value="Unassembled WGS sequence"/>
</dbReference>
<protein>
    <submittedName>
        <fullName evidence="1">DUF4244 domain-containing protein</fullName>
    </submittedName>
</protein>